<evidence type="ECO:0000256" key="1">
    <source>
        <dbReference type="SAM" id="MobiDB-lite"/>
    </source>
</evidence>
<dbReference type="KEGG" id="ang:An09g05720"/>
<dbReference type="GeneID" id="84592069"/>
<feature type="region of interest" description="Disordered" evidence="1">
    <location>
        <begin position="1"/>
        <end position="23"/>
    </location>
</feature>
<dbReference type="AlphaFoldDB" id="A0AAJ8E4S1"/>
<gene>
    <name evidence="2" type="ORF">An09g05720</name>
</gene>
<sequence length="68" mass="7927">MHMVDIHSAPTYMMGREEERQDEADLEDYSVIGMRSARYMHCMLRWSGKFDGAGSSMNREREPDAEPK</sequence>
<proteinExistence type="predicted"/>
<feature type="region of interest" description="Disordered" evidence="1">
    <location>
        <begin position="49"/>
        <end position="68"/>
    </location>
</feature>
<dbReference type="VEuPathDB" id="FungiDB:An09g05720"/>
<organism evidence="2">
    <name type="scientific">Aspergillus niger</name>
    <dbReference type="NCBI Taxonomy" id="5061"/>
    <lineage>
        <taxon>Eukaryota</taxon>
        <taxon>Fungi</taxon>
        <taxon>Dikarya</taxon>
        <taxon>Ascomycota</taxon>
        <taxon>Pezizomycotina</taxon>
        <taxon>Eurotiomycetes</taxon>
        <taxon>Eurotiomycetidae</taxon>
        <taxon>Eurotiales</taxon>
        <taxon>Aspergillaceae</taxon>
        <taxon>Aspergillus</taxon>
        <taxon>Aspergillus subgen. Circumdati</taxon>
    </lineage>
</organism>
<protein>
    <submittedName>
        <fullName evidence="2">Uncharacterized protein</fullName>
    </submittedName>
</protein>
<feature type="compositionally biased region" description="Basic and acidic residues" evidence="1">
    <location>
        <begin position="58"/>
        <end position="68"/>
    </location>
</feature>
<accession>A0AAJ8E4S1</accession>
<dbReference type="RefSeq" id="XP_059606964.1">
    <property type="nucleotide sequence ID" value="XM_059749850.1"/>
</dbReference>
<reference evidence="2" key="1">
    <citation type="submission" date="2025-02" db="EMBL/GenBank/DDBJ databases">
        <authorList>
            <consortium name="NCBI Genome Project"/>
        </authorList>
    </citation>
    <scope>NUCLEOTIDE SEQUENCE</scope>
</reference>
<evidence type="ECO:0000313" key="2">
    <source>
        <dbReference type="RefSeq" id="XP_059606964.1"/>
    </source>
</evidence>
<reference evidence="2" key="2">
    <citation type="submission" date="2025-08" db="UniProtKB">
        <authorList>
            <consortium name="RefSeq"/>
        </authorList>
    </citation>
    <scope>IDENTIFICATION</scope>
</reference>
<name>A0AAJ8E4S1_ASPNG</name>